<dbReference type="EMBL" id="BNEA01000010">
    <property type="protein sequence ID" value="GHI52709.1"/>
    <property type="molecule type" value="Genomic_DNA"/>
</dbReference>
<sequence>MALPAVLSEAARRPETVDRPLPPDAPNTGTSTRDWPGNVTAGWNFVANAPPHCNCNHCDGHTM</sequence>
<organism evidence="2 3">
    <name type="scientific">Streptomyces rubradiris</name>
    <name type="common">Streptomyces achromogenes subsp. rubradiris</name>
    <dbReference type="NCBI Taxonomy" id="285531"/>
    <lineage>
        <taxon>Bacteria</taxon>
        <taxon>Bacillati</taxon>
        <taxon>Actinomycetota</taxon>
        <taxon>Actinomycetes</taxon>
        <taxon>Kitasatosporales</taxon>
        <taxon>Streptomycetaceae</taxon>
        <taxon>Streptomyces</taxon>
    </lineage>
</organism>
<accession>A0ABQ3RA29</accession>
<reference evidence="3" key="1">
    <citation type="submission" date="2023-07" db="EMBL/GenBank/DDBJ databases">
        <title>Whole genome shotgun sequence of Streptomyces achromogenes subsp. rubradiris NBRC 14000.</title>
        <authorList>
            <person name="Komaki H."/>
            <person name="Tamura T."/>
        </authorList>
    </citation>
    <scope>NUCLEOTIDE SEQUENCE [LARGE SCALE GENOMIC DNA]</scope>
    <source>
        <strain evidence="3">NBRC 14000</strain>
    </source>
</reference>
<evidence type="ECO:0000313" key="3">
    <source>
        <dbReference type="Proteomes" id="UP000646738"/>
    </source>
</evidence>
<proteinExistence type="predicted"/>
<dbReference type="Proteomes" id="UP000646738">
    <property type="component" value="Unassembled WGS sequence"/>
</dbReference>
<comment type="caution">
    <text evidence="2">The sequence shown here is derived from an EMBL/GenBank/DDBJ whole genome shotgun (WGS) entry which is preliminary data.</text>
</comment>
<evidence type="ECO:0000313" key="2">
    <source>
        <dbReference type="EMBL" id="GHI52709.1"/>
    </source>
</evidence>
<feature type="region of interest" description="Disordered" evidence="1">
    <location>
        <begin position="1"/>
        <end position="37"/>
    </location>
</feature>
<name>A0ABQ3RA29_STRRR</name>
<keyword evidence="3" id="KW-1185">Reference proteome</keyword>
<evidence type="ECO:0000256" key="1">
    <source>
        <dbReference type="SAM" id="MobiDB-lite"/>
    </source>
</evidence>
<protein>
    <submittedName>
        <fullName evidence="2">Uncharacterized protein</fullName>
    </submittedName>
</protein>
<gene>
    <name evidence="2" type="ORF">Srubr_25550</name>
</gene>